<dbReference type="RefSeq" id="WP_129341643.1">
    <property type="nucleotide sequence ID" value="NZ_JACIDD010000002.1"/>
</dbReference>
<comment type="caution">
    <text evidence="1">The sequence shown here is derived from an EMBL/GenBank/DDBJ whole genome shotgun (WGS) entry which is preliminary data.</text>
</comment>
<protein>
    <recommendedName>
        <fullName evidence="3">Terminase</fullName>
    </recommendedName>
</protein>
<keyword evidence="2" id="KW-1185">Reference proteome</keyword>
<evidence type="ECO:0008006" key="3">
    <source>
        <dbReference type="Google" id="ProtNLM"/>
    </source>
</evidence>
<sequence>MARQTETGSQAASGTERTRSIGAGVQRAFLDHLAATGSVEAAAEAVAIAPLQAYAACRRDAGFAEGWRAALRVGYDRLEAMLIERTAAVLTGASSDPLETPDVLFALRLIERQREAEAPAVKRARAGAGAADKTDAAILKRLAMLSKRHAAEEARARRTQEGDDA</sequence>
<evidence type="ECO:0000313" key="1">
    <source>
        <dbReference type="EMBL" id="RXZ31396.1"/>
    </source>
</evidence>
<evidence type="ECO:0000313" key="2">
    <source>
        <dbReference type="Proteomes" id="UP000292347"/>
    </source>
</evidence>
<gene>
    <name evidence="1" type="ORF">EO081_09060</name>
</gene>
<dbReference type="Proteomes" id="UP000292347">
    <property type="component" value="Unassembled WGS sequence"/>
</dbReference>
<dbReference type="AlphaFoldDB" id="A0A4Q2IP27"/>
<dbReference type="EMBL" id="SDPT01000002">
    <property type="protein sequence ID" value="RXZ31396.1"/>
    <property type="molecule type" value="Genomic_DNA"/>
</dbReference>
<reference evidence="1 2" key="1">
    <citation type="submission" date="2019-01" db="EMBL/GenBank/DDBJ databases">
        <title>Sphingomonas mucosissima sp. nov. and Sphingomonas desiccabilis sp. nov., from biological soil crusts in the Colorado Plateau, USA.</title>
        <authorList>
            <person name="Zhu D."/>
        </authorList>
    </citation>
    <scope>NUCLEOTIDE SEQUENCE [LARGE SCALE GENOMIC DNA]</scope>
    <source>
        <strain evidence="1 2">CP1D</strain>
    </source>
</reference>
<accession>A0A4Q2IP27</accession>
<name>A0A4Q2IP27_9SPHN</name>
<organism evidence="1 2">
    <name type="scientific">Sphingomonas desiccabilis</name>
    <dbReference type="NCBI Taxonomy" id="429134"/>
    <lineage>
        <taxon>Bacteria</taxon>
        <taxon>Pseudomonadati</taxon>
        <taxon>Pseudomonadota</taxon>
        <taxon>Alphaproteobacteria</taxon>
        <taxon>Sphingomonadales</taxon>
        <taxon>Sphingomonadaceae</taxon>
        <taxon>Sphingomonas</taxon>
    </lineage>
</organism>
<dbReference type="OrthoDB" id="8480631at2"/>
<proteinExistence type="predicted"/>